<comment type="cofactor">
    <cofactor evidence="1">
        <name>Ca(2+)</name>
        <dbReference type="ChEBI" id="CHEBI:29108"/>
    </cofactor>
</comment>
<proteinExistence type="predicted"/>
<dbReference type="SUPFAM" id="SSF51120">
    <property type="entry name" value="beta-Roll"/>
    <property type="match status" value="1"/>
</dbReference>
<dbReference type="Pfam" id="PF08548">
    <property type="entry name" value="Peptidase_M10_C"/>
    <property type="match status" value="1"/>
</dbReference>
<organism evidence="6 7">
    <name type="scientific">Microvirga puerhi</name>
    <dbReference type="NCBI Taxonomy" id="2876078"/>
    <lineage>
        <taxon>Bacteria</taxon>
        <taxon>Pseudomonadati</taxon>
        <taxon>Pseudomonadota</taxon>
        <taxon>Alphaproteobacteria</taxon>
        <taxon>Hyphomicrobiales</taxon>
        <taxon>Methylobacteriaceae</taxon>
        <taxon>Microvirga</taxon>
    </lineage>
</organism>
<evidence type="ECO:0000259" key="5">
    <source>
        <dbReference type="Pfam" id="PF08548"/>
    </source>
</evidence>
<dbReference type="Gene3D" id="2.150.10.10">
    <property type="entry name" value="Serralysin-like metalloprotease, C-terminal"/>
    <property type="match status" value="1"/>
</dbReference>
<evidence type="ECO:0000313" key="7">
    <source>
        <dbReference type="Proteomes" id="UP000704176"/>
    </source>
</evidence>
<accession>A0ABS7VK86</accession>
<dbReference type="InterPro" id="IPR011049">
    <property type="entry name" value="Serralysin-like_metalloprot_C"/>
</dbReference>
<dbReference type="Pfam" id="PF00353">
    <property type="entry name" value="HemolysinCabind"/>
    <property type="match status" value="1"/>
</dbReference>
<dbReference type="Proteomes" id="UP000704176">
    <property type="component" value="Unassembled WGS sequence"/>
</dbReference>
<feature type="domain" description="Peptidase M10 serralysin C-terminal" evidence="5">
    <location>
        <begin position="31"/>
        <end position="204"/>
    </location>
</feature>
<keyword evidence="4" id="KW-0677">Repeat</keyword>
<sequence>MSYNSGWDHRDHDATYGAQGGLGALDIAALQALYGVNLRTATGKNLYSLPTQNGSGTGWSCIWDAGGVDTLSALHARQSVIIDLRPATVRDNDPHAGGYISSQSGVAGGFTIAKGVVIENAVGGIGNDRINGNAEANRLRGMKGNDTLHGYDGDDRLEGGAGRDVLVGGNGHDTFVFDTRPDKSNIDRIEDFHPGEDIIRLEDAIFTALTPGILAENLFRNGGRALDRTDHVLYDAKTGVLAYDPDGSGPKASIKIAILKSQLALHSSDFIVI</sequence>
<comment type="caution">
    <text evidence="6">The sequence shown here is derived from an EMBL/GenBank/DDBJ whole genome shotgun (WGS) entry which is preliminary data.</text>
</comment>
<dbReference type="InterPro" id="IPR018511">
    <property type="entry name" value="Hemolysin-typ_Ca-bd_CS"/>
</dbReference>
<dbReference type="EMBL" id="JAIRBM010000004">
    <property type="protein sequence ID" value="MBZ6075941.1"/>
    <property type="molecule type" value="Genomic_DNA"/>
</dbReference>
<evidence type="ECO:0000256" key="4">
    <source>
        <dbReference type="ARBA" id="ARBA00022737"/>
    </source>
</evidence>
<evidence type="ECO:0000256" key="3">
    <source>
        <dbReference type="ARBA" id="ARBA00022525"/>
    </source>
</evidence>
<gene>
    <name evidence="6" type="ORF">K9B37_06520</name>
</gene>
<evidence type="ECO:0000256" key="2">
    <source>
        <dbReference type="ARBA" id="ARBA00004613"/>
    </source>
</evidence>
<evidence type="ECO:0000256" key="1">
    <source>
        <dbReference type="ARBA" id="ARBA00001913"/>
    </source>
</evidence>
<evidence type="ECO:0000313" key="6">
    <source>
        <dbReference type="EMBL" id="MBZ6075941.1"/>
    </source>
</evidence>
<keyword evidence="7" id="KW-1185">Reference proteome</keyword>
<name>A0ABS7VK86_9HYPH</name>
<keyword evidence="3" id="KW-0964">Secreted</keyword>
<comment type="subcellular location">
    <subcellularLocation>
        <location evidence="2">Secreted</location>
    </subcellularLocation>
</comment>
<dbReference type="PRINTS" id="PR00313">
    <property type="entry name" value="CABNDNGRPT"/>
</dbReference>
<dbReference type="InterPro" id="IPR013858">
    <property type="entry name" value="Peptidase_M10B_C"/>
</dbReference>
<dbReference type="InterPro" id="IPR001343">
    <property type="entry name" value="Hemolysn_Ca-bd"/>
</dbReference>
<protein>
    <submittedName>
        <fullName evidence="6">M10 family metallopeptidase C-terminal domain-containing protein</fullName>
    </submittedName>
</protein>
<dbReference type="PROSITE" id="PS00330">
    <property type="entry name" value="HEMOLYSIN_CALCIUM"/>
    <property type="match status" value="2"/>
</dbReference>
<reference evidence="6 7" key="1">
    <citation type="submission" date="2021-09" db="EMBL/GenBank/DDBJ databases">
        <title>The complete genome sequence of a new microorganism.</title>
        <authorList>
            <person name="Zi Z."/>
        </authorList>
    </citation>
    <scope>NUCLEOTIDE SEQUENCE [LARGE SCALE GENOMIC DNA]</scope>
    <source>
        <strain evidence="6 7">WGZ8</strain>
    </source>
</reference>